<evidence type="ECO:0000313" key="1">
    <source>
        <dbReference type="EnsemblMetazoa" id="BGLB024218-PA"/>
    </source>
</evidence>
<dbReference type="VEuPathDB" id="VectorBase:BGLAX_028132"/>
<organism evidence="1 2">
    <name type="scientific">Biomphalaria glabrata</name>
    <name type="common">Bloodfluke planorb</name>
    <name type="synonym">Freshwater snail</name>
    <dbReference type="NCBI Taxonomy" id="6526"/>
    <lineage>
        <taxon>Eukaryota</taxon>
        <taxon>Metazoa</taxon>
        <taxon>Spiralia</taxon>
        <taxon>Lophotrochozoa</taxon>
        <taxon>Mollusca</taxon>
        <taxon>Gastropoda</taxon>
        <taxon>Heterobranchia</taxon>
        <taxon>Euthyneura</taxon>
        <taxon>Panpulmonata</taxon>
        <taxon>Hygrophila</taxon>
        <taxon>Lymnaeoidea</taxon>
        <taxon>Planorbidae</taxon>
        <taxon>Biomphalaria</taxon>
    </lineage>
</organism>
<dbReference type="EnsemblMetazoa" id="BGLB024218-RA">
    <property type="protein sequence ID" value="BGLB024218-PA"/>
    <property type="gene ID" value="BGLB024218"/>
</dbReference>
<evidence type="ECO:0000313" key="2">
    <source>
        <dbReference type="Proteomes" id="UP000076420"/>
    </source>
</evidence>
<gene>
    <name evidence="1" type="primary">106050537</name>
</gene>
<dbReference type="AlphaFoldDB" id="A0A2C9KW93"/>
<name>A0A2C9KW93_BIOGL</name>
<reference evidence="1" key="1">
    <citation type="submission" date="2020-05" db="UniProtKB">
        <authorList>
            <consortium name="EnsemblMetazoa"/>
        </authorList>
    </citation>
    <scope>IDENTIFICATION</scope>
    <source>
        <strain evidence="1">BB02</strain>
    </source>
</reference>
<dbReference type="Proteomes" id="UP000076420">
    <property type="component" value="Unassembled WGS sequence"/>
</dbReference>
<protein>
    <submittedName>
        <fullName evidence="1">Uncharacterized protein</fullName>
    </submittedName>
</protein>
<sequence>MKMPKSRKIYSRSITKHLENLDIYKSLIEQYNDIPLPGSGETNKLCLKGHVLLIYLQNERSPTATAKVISSCFGFPLSKRLISLVHKLNLNTLVKYKTTLNKNSKSILDICSQIFYRLPSETVLNPSLALTSVTETPHSITETSLSTTVTSLSTTETPLSTTVTSLSTTALPLSPTNPKTCLTVRSNDDLTPRKICLKRRLSVLSQARKEEKSKYRKTISELNLKSLSQPSLIKNLKQTVA</sequence>
<proteinExistence type="predicted"/>
<dbReference type="KEGG" id="bgt:106050537"/>
<dbReference type="VEuPathDB" id="VectorBase:BGLB024218"/>
<accession>A0A2C9KW93</accession>